<accession>A0A6L5G3V6</accession>
<evidence type="ECO:0000313" key="3">
    <source>
        <dbReference type="EMBL" id="MQM24193.1"/>
    </source>
</evidence>
<evidence type="ECO:0000313" key="4">
    <source>
        <dbReference type="Proteomes" id="UP000477750"/>
    </source>
</evidence>
<proteinExistence type="predicted"/>
<dbReference type="PROSITE" id="PS51257">
    <property type="entry name" value="PROKAR_LIPOPROTEIN"/>
    <property type="match status" value="1"/>
</dbReference>
<feature type="compositionally biased region" description="Low complexity" evidence="1">
    <location>
        <begin position="39"/>
        <end position="53"/>
    </location>
</feature>
<feature type="chain" id="PRO_5039731245" description="PQQ-binding-like beta-propeller repeat protein" evidence="2">
    <location>
        <begin position="24"/>
        <end position="438"/>
    </location>
</feature>
<comment type="caution">
    <text evidence="3">The sequence shown here is derived from an EMBL/GenBank/DDBJ whole genome shotgun (WGS) entry which is preliminary data.</text>
</comment>
<gene>
    <name evidence="3" type="ORF">GFD30_01160</name>
</gene>
<dbReference type="InterPro" id="IPR011047">
    <property type="entry name" value="Quinoprotein_ADH-like_sf"/>
</dbReference>
<dbReference type="RefSeq" id="WP_153023375.1">
    <property type="nucleotide sequence ID" value="NZ_WIAO01000001.1"/>
</dbReference>
<name>A0A6L5G3V6_9ACTN</name>
<reference evidence="3 4" key="1">
    <citation type="submission" date="2019-10" db="EMBL/GenBank/DDBJ databases">
        <title>Glycomyces albidus sp. nov., a novel actinomycete isolated from rhizosphere soil of wheat (Triticum aestivum L.).</title>
        <authorList>
            <person name="Qian L."/>
        </authorList>
    </citation>
    <scope>NUCLEOTIDE SEQUENCE [LARGE SCALE GENOMIC DNA]</scope>
    <source>
        <strain evidence="3 4">NEAU-7082</strain>
    </source>
</reference>
<keyword evidence="2" id="KW-0732">Signal</keyword>
<evidence type="ECO:0000256" key="2">
    <source>
        <dbReference type="SAM" id="SignalP"/>
    </source>
</evidence>
<dbReference type="EMBL" id="WIAO01000001">
    <property type="protein sequence ID" value="MQM24193.1"/>
    <property type="molecule type" value="Genomic_DNA"/>
</dbReference>
<feature type="signal peptide" evidence="2">
    <location>
        <begin position="1"/>
        <end position="23"/>
    </location>
</feature>
<dbReference type="AlphaFoldDB" id="A0A6L5G3V6"/>
<dbReference type="Gene3D" id="2.40.10.480">
    <property type="match status" value="1"/>
</dbReference>
<sequence>MRIRAARIRAALCCLAASGMLLSACSDDPGTIDESGGDATTAEAAEEPAQAQAFDPPKQFDAAAGVALPEEAVLSKMNTTGVNVQELPVALVGTKAFIASAERLQVVDTATGEALPDVVPPTGTPMAPMVATGLVGENPYEAPLAVDSGGTSLVVAPFIVSGDDGDYDLDVVAVDAVTGEVAFDVPVDLPQLTFNGYAHAEALGESGGVVVIGVGDQYTVAVDLAAQALAWESPMAPDAVSGDVVIGSTDTGGYGRDALLIADGTPKWQGKDLGLDGLGGTYTIAAAGPNFFVVLGSNYTLTDGQQPYDMLFDTATGEVVRQDERDLSGHECRFDGMETVVCFYRSPDNWVAAMDAETGEWLWETTATAPGVNVTAVWHGVVYGVGSSGPATLDARTGADTGTAPGVAPYVVNEYTAIADTVAGEWGGGGVSAYPAIG</sequence>
<dbReference type="SUPFAM" id="SSF50998">
    <property type="entry name" value="Quinoprotein alcohol dehydrogenase-like"/>
    <property type="match status" value="1"/>
</dbReference>
<evidence type="ECO:0008006" key="5">
    <source>
        <dbReference type="Google" id="ProtNLM"/>
    </source>
</evidence>
<dbReference type="Proteomes" id="UP000477750">
    <property type="component" value="Unassembled WGS sequence"/>
</dbReference>
<dbReference type="Gene3D" id="2.130.10.10">
    <property type="entry name" value="YVTN repeat-like/Quinoprotein amine dehydrogenase"/>
    <property type="match status" value="1"/>
</dbReference>
<organism evidence="3 4">
    <name type="scientific">Glycomyces albidus</name>
    <dbReference type="NCBI Taxonomy" id="2656774"/>
    <lineage>
        <taxon>Bacteria</taxon>
        <taxon>Bacillati</taxon>
        <taxon>Actinomycetota</taxon>
        <taxon>Actinomycetes</taxon>
        <taxon>Glycomycetales</taxon>
        <taxon>Glycomycetaceae</taxon>
        <taxon>Glycomyces</taxon>
    </lineage>
</organism>
<protein>
    <recommendedName>
        <fullName evidence="5">PQQ-binding-like beta-propeller repeat protein</fullName>
    </recommendedName>
</protein>
<feature type="region of interest" description="Disordered" evidence="1">
    <location>
        <begin position="32"/>
        <end position="53"/>
    </location>
</feature>
<dbReference type="InterPro" id="IPR015943">
    <property type="entry name" value="WD40/YVTN_repeat-like_dom_sf"/>
</dbReference>
<keyword evidence="4" id="KW-1185">Reference proteome</keyword>
<evidence type="ECO:0000256" key="1">
    <source>
        <dbReference type="SAM" id="MobiDB-lite"/>
    </source>
</evidence>